<reference evidence="4" key="1">
    <citation type="journal article" date="2024" name="Algal Res.">
        <title>Biochemical, toxicological and genomic investigation of a high-biomass producing Limnothrix strain isolated from Italian shallow drinking water reservoir.</title>
        <authorList>
            <person name="Simonazzi M."/>
            <person name="Shishido T.K."/>
            <person name="Delbaje E."/>
            <person name="Wahlsten M."/>
            <person name="Fewer D.P."/>
            <person name="Sivonen K."/>
            <person name="Pezzolesi L."/>
            <person name="Pistocchi R."/>
        </authorList>
    </citation>
    <scope>NUCLEOTIDE SEQUENCE [LARGE SCALE GENOMIC DNA]</scope>
    <source>
        <strain evidence="4">LRLZ20PSL1</strain>
    </source>
</reference>
<comment type="caution">
    <text evidence="3">The sequence shown here is derived from an EMBL/GenBank/DDBJ whole genome shotgun (WGS) entry which is preliminary data.</text>
</comment>
<dbReference type="RefSeq" id="WP_393011799.1">
    <property type="nucleotide sequence ID" value="NZ_JAZAQF010000043.1"/>
</dbReference>
<dbReference type="SUPFAM" id="SSF48371">
    <property type="entry name" value="ARM repeat"/>
    <property type="match status" value="1"/>
</dbReference>
<keyword evidence="4" id="KW-1185">Reference proteome</keyword>
<dbReference type="InterPro" id="IPR004155">
    <property type="entry name" value="PBS_lyase_HEAT"/>
</dbReference>
<dbReference type="InterPro" id="IPR016024">
    <property type="entry name" value="ARM-type_fold"/>
</dbReference>
<evidence type="ECO:0000313" key="4">
    <source>
        <dbReference type="Proteomes" id="UP001604335"/>
    </source>
</evidence>
<dbReference type="SMART" id="SM00567">
    <property type="entry name" value="EZ_HEAT"/>
    <property type="match status" value="5"/>
</dbReference>
<gene>
    <name evidence="3" type="ORF">VPK24_07395</name>
</gene>
<protein>
    <submittedName>
        <fullName evidence="3">HEAT repeat domain-containing protein</fullName>
    </submittedName>
</protein>
<accession>A0ABW7CBT0</accession>
<evidence type="ECO:0000313" key="3">
    <source>
        <dbReference type="EMBL" id="MFG3817458.1"/>
    </source>
</evidence>
<organism evidence="3 4">
    <name type="scientific">Limnothrix redekei LRLZ20PSL1</name>
    <dbReference type="NCBI Taxonomy" id="3112953"/>
    <lineage>
        <taxon>Bacteria</taxon>
        <taxon>Bacillati</taxon>
        <taxon>Cyanobacteriota</taxon>
        <taxon>Cyanophyceae</taxon>
        <taxon>Pseudanabaenales</taxon>
        <taxon>Pseudanabaenaceae</taxon>
        <taxon>Limnothrix</taxon>
    </lineage>
</organism>
<evidence type="ECO:0000256" key="1">
    <source>
        <dbReference type="ARBA" id="ARBA00022549"/>
    </source>
</evidence>
<proteinExistence type="predicted"/>
<dbReference type="Pfam" id="PF13646">
    <property type="entry name" value="HEAT_2"/>
    <property type="match status" value="2"/>
</dbReference>
<dbReference type="InterPro" id="IPR011989">
    <property type="entry name" value="ARM-like"/>
</dbReference>
<sequence>MTATPDQIRELLHSENLSDRLRAVNDIRALPPDQGFALIQLAIGDANTRVRYAAVSQFDSLGGQDPDRSLELLRGLLSDPEPDVQAAAADCLGGLKLTAAYEDLVALYQSSGEWLVRFSILSALGELGDLRAVDVLLSALASDNELERLGAIGALGELADDRALPHLLPFMDSSDWQVRHRLALTLGQFDAPEARAALETLSQDAIAQVSEAAAAQLG</sequence>
<dbReference type="PANTHER" id="PTHR12697:SF39">
    <property type="entry name" value="SLR1687 PROTEIN"/>
    <property type="match status" value="1"/>
</dbReference>
<dbReference type="Proteomes" id="UP001604335">
    <property type="component" value="Unassembled WGS sequence"/>
</dbReference>
<dbReference type="Gene3D" id="1.25.10.10">
    <property type="entry name" value="Leucine-rich Repeat Variant"/>
    <property type="match status" value="1"/>
</dbReference>
<dbReference type="PANTHER" id="PTHR12697">
    <property type="entry name" value="PBS LYASE HEAT-LIKE PROTEIN"/>
    <property type="match status" value="1"/>
</dbReference>
<dbReference type="EMBL" id="JAZAQF010000043">
    <property type="protein sequence ID" value="MFG3817458.1"/>
    <property type="molecule type" value="Genomic_DNA"/>
</dbReference>
<keyword evidence="1" id="KW-0042">Antenna complex</keyword>
<name>A0ABW7CBT0_9CYAN</name>
<keyword evidence="2" id="KW-0605">Phycobilisome</keyword>
<evidence type="ECO:0000256" key="2">
    <source>
        <dbReference type="ARBA" id="ARBA00022738"/>
    </source>
</evidence>